<dbReference type="Proteomes" id="UP001500730">
    <property type="component" value="Unassembled WGS sequence"/>
</dbReference>
<organism evidence="1 2">
    <name type="scientific">Terrabacter carboxydivorans</name>
    <dbReference type="NCBI Taxonomy" id="619730"/>
    <lineage>
        <taxon>Bacteria</taxon>
        <taxon>Bacillati</taxon>
        <taxon>Actinomycetota</taxon>
        <taxon>Actinomycetes</taxon>
        <taxon>Micrococcales</taxon>
        <taxon>Intrasporangiaceae</taxon>
        <taxon>Terrabacter</taxon>
    </lineage>
</organism>
<accession>A0ABN3MG17</accession>
<proteinExistence type="predicted"/>
<sequence length="61" mass="6885">MVVCSDPPDRAALVPTAHLEESAPARRESASWQFRREALRRGSLMTWPLFGSTDRDSIRSL</sequence>
<evidence type="ECO:0000313" key="2">
    <source>
        <dbReference type="Proteomes" id="UP001500730"/>
    </source>
</evidence>
<name>A0ABN3MG17_9MICO</name>
<gene>
    <name evidence="1" type="ORF">GCM10009858_42310</name>
</gene>
<keyword evidence="2" id="KW-1185">Reference proteome</keyword>
<evidence type="ECO:0000313" key="1">
    <source>
        <dbReference type="EMBL" id="GAA2499511.1"/>
    </source>
</evidence>
<dbReference type="RefSeq" id="WP_344257080.1">
    <property type="nucleotide sequence ID" value="NZ_BAAARE010000026.1"/>
</dbReference>
<protein>
    <submittedName>
        <fullName evidence="1">Uncharacterized protein</fullName>
    </submittedName>
</protein>
<reference evidence="1 2" key="1">
    <citation type="journal article" date="2019" name="Int. J. Syst. Evol. Microbiol.">
        <title>The Global Catalogue of Microorganisms (GCM) 10K type strain sequencing project: providing services to taxonomists for standard genome sequencing and annotation.</title>
        <authorList>
            <consortium name="The Broad Institute Genomics Platform"/>
            <consortium name="The Broad Institute Genome Sequencing Center for Infectious Disease"/>
            <person name="Wu L."/>
            <person name="Ma J."/>
        </authorList>
    </citation>
    <scope>NUCLEOTIDE SEQUENCE [LARGE SCALE GENOMIC DNA]</scope>
    <source>
        <strain evidence="1 2">JCM 16259</strain>
    </source>
</reference>
<comment type="caution">
    <text evidence="1">The sequence shown here is derived from an EMBL/GenBank/DDBJ whole genome shotgun (WGS) entry which is preliminary data.</text>
</comment>
<dbReference type="EMBL" id="BAAARE010000026">
    <property type="protein sequence ID" value="GAA2499511.1"/>
    <property type="molecule type" value="Genomic_DNA"/>
</dbReference>